<feature type="coiled-coil region" evidence="2">
    <location>
        <begin position="601"/>
        <end position="642"/>
    </location>
</feature>
<dbReference type="Pfam" id="PF25779">
    <property type="entry name" value="Tubulin-bind_CPAP"/>
    <property type="match status" value="1"/>
</dbReference>
<feature type="domain" description="Centromere protein J C-terminal" evidence="4">
    <location>
        <begin position="822"/>
        <end position="855"/>
    </location>
</feature>
<feature type="coiled-coil region" evidence="2">
    <location>
        <begin position="518"/>
        <end position="552"/>
    </location>
</feature>
<name>A0A6F9D9S2_9ASCI</name>
<sequence>MDGAVPSCTEIDTLFDKLEDTKGTSHDDVMKKLQAIRLWQLMQQEELKKQQQSQLALLKGQGEDTKEDLDAMSDYSDNDEQEELEEPSDDDIESVDEVLAFPLDDASCGQLETIAEQPSVVDISDAESADCEKDVANSVISDSEFLSEVDDQEKSDNEDGENKVENEESVKKNRLLVDEEAHEIPKQSDRQLCFDDVPVAGGGNKKTFEQLLADQLKLNNNIDKTAKKNTASTPKRTFLRRGQGIARFKGPPIRAKKKAPEATQASSATQVAPTEASVKPVTNTIHQTERPLSDAIPVQENNEEKKPVTRIRKTARKKEPIKELKLKPVSPKPHVHFQNPISSFPNPGFDYEENLLDDHGEQDINENLDDTLKDENALLQESVWSDVNDSVLSINTTAIGNLGPIDFDKTSNETFEQMEKFCNQRYGSDSPMKKEEKMSQNTQPPQPSKLMQSLFPSLGPKTSNVPKSIAPAKENTAALNPVPTKQDEQPKILKTKLEEMECEIKKFQDETCKLSSVRKQEEEQLRLLKKEFEEFQKQKEDELQRLDDFKKMETKKLKKERKLFEDHITAVKSLPNKKDREYIRELEKNICELQDEFKVKEQRLTAANNRLRTQLDTANKDNELLKERLHAAEEQIEILKKGDEKRRSKKSGAVWKAINNIVDSTTIDENEPTTDICVPETKTPVITNVFPKPVIQKKREPLVDRNDNHLCKNQEDMPTEGRKIERKLQDGSHEISYSNGTKKVVSADGTNTNVQFANGDVKTIGADGSVSYMYKSSGTKHTTHTNGMQVIEFSNKQIERHFPDGSKHISFADGSSKMMKLNGTEETIFPDGTVMVVKPNGHKTIEFSNGQREIHTAEYKRREYPEGTCKTVYSDGRQETMYASGRLRIKDANGVLIVDRMLDKTAGIVET</sequence>
<dbReference type="PANTHER" id="PTHR10331:SF6">
    <property type="entry name" value="SPINDLE ASSEMBLY ABNORMAL 4"/>
    <property type="match status" value="1"/>
</dbReference>
<dbReference type="InterPro" id="IPR009852">
    <property type="entry name" value="CENPJ_C_dom"/>
</dbReference>
<feature type="compositionally biased region" description="Polar residues" evidence="3">
    <location>
        <begin position="439"/>
        <end position="448"/>
    </location>
</feature>
<keyword evidence="2" id="KW-0175">Coiled coil</keyword>
<feature type="domain" description="Centromere protein J C-terminal" evidence="4">
    <location>
        <begin position="785"/>
        <end position="817"/>
    </location>
</feature>
<evidence type="ECO:0000259" key="5">
    <source>
        <dbReference type="Pfam" id="PF25779"/>
    </source>
</evidence>
<feature type="domain" description="CENPJ tubulin-binding region" evidence="5">
    <location>
        <begin position="202"/>
        <end position="249"/>
    </location>
</feature>
<evidence type="ECO:0000259" key="4">
    <source>
        <dbReference type="Pfam" id="PF07202"/>
    </source>
</evidence>
<organism evidence="6">
    <name type="scientific">Phallusia mammillata</name>
    <dbReference type="NCBI Taxonomy" id="59560"/>
    <lineage>
        <taxon>Eukaryota</taxon>
        <taxon>Metazoa</taxon>
        <taxon>Chordata</taxon>
        <taxon>Tunicata</taxon>
        <taxon>Ascidiacea</taxon>
        <taxon>Phlebobranchia</taxon>
        <taxon>Ascidiidae</taxon>
        <taxon>Phallusia</taxon>
    </lineage>
</organism>
<dbReference type="InterPro" id="IPR058029">
    <property type="entry name" value="Tubulin-bd_CENPJ"/>
</dbReference>
<feature type="region of interest" description="Disordered" evidence="3">
    <location>
        <begin position="125"/>
        <end position="188"/>
    </location>
</feature>
<evidence type="ECO:0000256" key="2">
    <source>
        <dbReference type="SAM" id="Coils"/>
    </source>
</evidence>
<gene>
    <name evidence="6" type="primary">Cenpj</name>
</gene>
<evidence type="ECO:0000256" key="1">
    <source>
        <dbReference type="ARBA" id="ARBA00005627"/>
    </source>
</evidence>
<evidence type="ECO:0000313" key="6">
    <source>
        <dbReference type="EMBL" id="CAB3229783.1"/>
    </source>
</evidence>
<dbReference type="AlphaFoldDB" id="A0A6F9D9S2"/>
<feature type="region of interest" description="Disordered" evidence="3">
    <location>
        <begin position="50"/>
        <end position="95"/>
    </location>
</feature>
<feature type="compositionally biased region" description="Polar residues" evidence="3">
    <location>
        <begin position="263"/>
        <end position="272"/>
    </location>
</feature>
<reference evidence="6" key="1">
    <citation type="submission" date="2020-04" db="EMBL/GenBank/DDBJ databases">
        <authorList>
            <person name="Neveu A P."/>
        </authorList>
    </citation>
    <scope>NUCLEOTIDE SEQUENCE</scope>
    <source>
        <tissue evidence="6">Whole embryo</tissue>
    </source>
</reference>
<dbReference type="Gene3D" id="2.60.450.20">
    <property type="match status" value="1"/>
</dbReference>
<feature type="domain" description="Centromere protein J C-terminal" evidence="4">
    <location>
        <begin position="859"/>
        <end position="889"/>
    </location>
</feature>
<comment type="similarity">
    <text evidence="1">Belongs to the TCP10 family.</text>
</comment>
<feature type="region of interest" description="Disordered" evidence="3">
    <location>
        <begin position="252"/>
        <end position="294"/>
    </location>
</feature>
<dbReference type="PANTHER" id="PTHR10331">
    <property type="entry name" value="T COMPLEX PROTEIN 10"/>
    <property type="match status" value="1"/>
</dbReference>
<feature type="compositionally biased region" description="Acidic residues" evidence="3">
    <location>
        <begin position="65"/>
        <end position="95"/>
    </location>
</feature>
<protein>
    <submittedName>
        <fullName evidence="6">Centromere protein J-like</fullName>
    </submittedName>
</protein>
<evidence type="ECO:0000256" key="3">
    <source>
        <dbReference type="SAM" id="MobiDB-lite"/>
    </source>
</evidence>
<proteinExistence type="evidence at transcript level"/>
<dbReference type="InterPro" id="IPR047002">
    <property type="entry name" value="Tcp10_C_sf"/>
</dbReference>
<feature type="region of interest" description="Disordered" evidence="3">
    <location>
        <begin position="426"/>
        <end position="448"/>
    </location>
</feature>
<accession>A0A6F9D9S2</accession>
<feature type="compositionally biased region" description="Basic and acidic residues" evidence="3">
    <location>
        <begin position="152"/>
        <end position="188"/>
    </location>
</feature>
<dbReference type="EMBL" id="LR783821">
    <property type="protein sequence ID" value="CAB3229783.1"/>
    <property type="molecule type" value="mRNA"/>
</dbReference>
<feature type="domain" description="Centromere protein J C-terminal" evidence="4">
    <location>
        <begin position="730"/>
        <end position="764"/>
    </location>
</feature>
<dbReference type="Pfam" id="PF07202">
    <property type="entry name" value="Tcp10_C"/>
    <property type="match status" value="4"/>
</dbReference>
<dbReference type="InterPro" id="IPR026581">
    <property type="entry name" value="TCP10L/CENPJ"/>
</dbReference>
<feature type="compositionally biased region" description="Low complexity" evidence="3">
    <location>
        <begin position="50"/>
        <end position="60"/>
    </location>
</feature>